<dbReference type="HOGENOM" id="CLU_1547603_0_0_1"/>
<gene>
    <name evidence="2" type="ORF">FOMPIDRAFT_1060770</name>
</gene>
<feature type="region of interest" description="Disordered" evidence="1">
    <location>
        <begin position="1"/>
        <end position="66"/>
    </location>
</feature>
<accession>S8E324</accession>
<feature type="compositionally biased region" description="Polar residues" evidence="1">
    <location>
        <begin position="1"/>
        <end position="28"/>
    </location>
</feature>
<protein>
    <submittedName>
        <fullName evidence="2">Uncharacterized protein</fullName>
    </submittedName>
</protein>
<dbReference type="InParanoid" id="S8E324"/>
<keyword evidence="3" id="KW-1185">Reference proteome</keyword>
<proteinExistence type="predicted"/>
<evidence type="ECO:0000313" key="3">
    <source>
        <dbReference type="Proteomes" id="UP000015241"/>
    </source>
</evidence>
<evidence type="ECO:0000313" key="2">
    <source>
        <dbReference type="EMBL" id="EPS99561.1"/>
    </source>
</evidence>
<dbReference type="Proteomes" id="UP000015241">
    <property type="component" value="Unassembled WGS sequence"/>
</dbReference>
<name>S8E324_FOMSC</name>
<feature type="compositionally biased region" description="Basic and acidic residues" evidence="1">
    <location>
        <begin position="30"/>
        <end position="40"/>
    </location>
</feature>
<organism evidence="2 3">
    <name type="scientific">Fomitopsis schrenkii</name>
    <name type="common">Brown rot fungus</name>
    <dbReference type="NCBI Taxonomy" id="2126942"/>
    <lineage>
        <taxon>Eukaryota</taxon>
        <taxon>Fungi</taxon>
        <taxon>Dikarya</taxon>
        <taxon>Basidiomycota</taxon>
        <taxon>Agaricomycotina</taxon>
        <taxon>Agaricomycetes</taxon>
        <taxon>Polyporales</taxon>
        <taxon>Fomitopsis</taxon>
    </lineage>
</organism>
<dbReference type="EMBL" id="KE504156">
    <property type="protein sequence ID" value="EPS99561.1"/>
    <property type="molecule type" value="Genomic_DNA"/>
</dbReference>
<evidence type="ECO:0000256" key="1">
    <source>
        <dbReference type="SAM" id="MobiDB-lite"/>
    </source>
</evidence>
<sequence length="173" mass="18886">MHSVGKTSNQQSCTTINRGRTVRIQVTQAKVERPLSKDDSSGSAAHGGRGHASCSTDPHLVISPTRPLSPRIPWNCGDERAAAVRVPSRTWTLTANNRVTTGTRRAGTVARHRAVFLVPWRSAACLARVVGDDTDFRTGGTTRPHRRPCVRRDCLAERQAHALRTHRAPSVAD</sequence>
<reference evidence="2 3" key="1">
    <citation type="journal article" date="2012" name="Science">
        <title>The Paleozoic origin of enzymatic lignin decomposition reconstructed from 31 fungal genomes.</title>
        <authorList>
            <person name="Floudas D."/>
            <person name="Binder M."/>
            <person name="Riley R."/>
            <person name="Barry K."/>
            <person name="Blanchette R.A."/>
            <person name="Henrissat B."/>
            <person name="Martinez A.T."/>
            <person name="Otillar R."/>
            <person name="Spatafora J.W."/>
            <person name="Yadav J.S."/>
            <person name="Aerts A."/>
            <person name="Benoit I."/>
            <person name="Boyd A."/>
            <person name="Carlson A."/>
            <person name="Copeland A."/>
            <person name="Coutinho P.M."/>
            <person name="de Vries R.P."/>
            <person name="Ferreira P."/>
            <person name="Findley K."/>
            <person name="Foster B."/>
            <person name="Gaskell J."/>
            <person name="Glotzer D."/>
            <person name="Gorecki P."/>
            <person name="Heitman J."/>
            <person name="Hesse C."/>
            <person name="Hori C."/>
            <person name="Igarashi K."/>
            <person name="Jurgens J.A."/>
            <person name="Kallen N."/>
            <person name="Kersten P."/>
            <person name="Kohler A."/>
            <person name="Kuees U."/>
            <person name="Kumar T.K.A."/>
            <person name="Kuo A."/>
            <person name="LaButti K."/>
            <person name="Larrondo L.F."/>
            <person name="Lindquist E."/>
            <person name="Ling A."/>
            <person name="Lombard V."/>
            <person name="Lucas S."/>
            <person name="Lundell T."/>
            <person name="Martin R."/>
            <person name="McLaughlin D.J."/>
            <person name="Morgenstern I."/>
            <person name="Morin E."/>
            <person name="Murat C."/>
            <person name="Nagy L.G."/>
            <person name="Nolan M."/>
            <person name="Ohm R.A."/>
            <person name="Patyshakuliyeva A."/>
            <person name="Rokas A."/>
            <person name="Ruiz-Duenas F.J."/>
            <person name="Sabat G."/>
            <person name="Salamov A."/>
            <person name="Samejima M."/>
            <person name="Schmutz J."/>
            <person name="Slot J.C."/>
            <person name="St John F."/>
            <person name="Stenlid J."/>
            <person name="Sun H."/>
            <person name="Sun S."/>
            <person name="Syed K."/>
            <person name="Tsang A."/>
            <person name="Wiebenga A."/>
            <person name="Young D."/>
            <person name="Pisabarro A."/>
            <person name="Eastwood D.C."/>
            <person name="Martin F."/>
            <person name="Cullen D."/>
            <person name="Grigoriev I.V."/>
            <person name="Hibbett D.S."/>
        </authorList>
    </citation>
    <scope>NUCLEOTIDE SEQUENCE</scope>
    <source>
        <strain evidence="3">FP-58527</strain>
    </source>
</reference>
<dbReference type="AlphaFoldDB" id="S8E324"/>